<evidence type="ECO:0000313" key="2">
    <source>
        <dbReference type="EMBL" id="MFC6279786.1"/>
    </source>
</evidence>
<name>A0ABW1TTH0_9BURK</name>
<accession>A0ABW1TTH0</accession>
<protein>
    <recommendedName>
        <fullName evidence="4">DUF2059 domain-containing protein</fullName>
    </recommendedName>
</protein>
<evidence type="ECO:0000313" key="3">
    <source>
        <dbReference type="Proteomes" id="UP001596270"/>
    </source>
</evidence>
<dbReference type="Proteomes" id="UP001596270">
    <property type="component" value="Unassembled WGS sequence"/>
</dbReference>
<reference evidence="3" key="1">
    <citation type="journal article" date="2019" name="Int. J. Syst. Evol. Microbiol.">
        <title>The Global Catalogue of Microorganisms (GCM) 10K type strain sequencing project: providing services to taxonomists for standard genome sequencing and annotation.</title>
        <authorList>
            <consortium name="The Broad Institute Genomics Platform"/>
            <consortium name="The Broad Institute Genome Sequencing Center for Infectious Disease"/>
            <person name="Wu L."/>
            <person name="Ma J."/>
        </authorList>
    </citation>
    <scope>NUCLEOTIDE SEQUENCE [LARGE SCALE GENOMIC DNA]</scope>
    <source>
        <strain evidence="3">CCUG 39402</strain>
    </source>
</reference>
<keyword evidence="3" id="KW-1185">Reference proteome</keyword>
<keyword evidence="1" id="KW-0732">Signal</keyword>
<organism evidence="2 3">
    <name type="scientific">Polaromonas aquatica</name>
    <dbReference type="NCBI Taxonomy" id="332657"/>
    <lineage>
        <taxon>Bacteria</taxon>
        <taxon>Pseudomonadati</taxon>
        <taxon>Pseudomonadota</taxon>
        <taxon>Betaproteobacteria</taxon>
        <taxon>Burkholderiales</taxon>
        <taxon>Comamonadaceae</taxon>
        <taxon>Polaromonas</taxon>
    </lineage>
</organism>
<sequence>MYKKLFIAAVLALPMFAVQAQSTPAKKALVARILKIQQPSIEAMSRAMAERPALAVLNSADSMLVARVAADKREAVAKDIQADVKKYLDDAVPFVRDRAIKLAPTTIGTLLEDKFSEDELKQLATFLESPAYNKFQQLGGDMQKALLEKLLADTRGTVEPKVATLERTVAGRLGITAQPAASAPPAGAPPAGK</sequence>
<feature type="chain" id="PRO_5047029383" description="DUF2059 domain-containing protein" evidence="1">
    <location>
        <begin position="21"/>
        <end position="193"/>
    </location>
</feature>
<evidence type="ECO:0008006" key="4">
    <source>
        <dbReference type="Google" id="ProtNLM"/>
    </source>
</evidence>
<evidence type="ECO:0000256" key="1">
    <source>
        <dbReference type="SAM" id="SignalP"/>
    </source>
</evidence>
<feature type="signal peptide" evidence="1">
    <location>
        <begin position="1"/>
        <end position="20"/>
    </location>
</feature>
<dbReference type="EMBL" id="JBHSRS010000002">
    <property type="protein sequence ID" value="MFC6279786.1"/>
    <property type="molecule type" value="Genomic_DNA"/>
</dbReference>
<gene>
    <name evidence="2" type="ORF">ACFQND_00840</name>
</gene>
<proteinExistence type="predicted"/>
<dbReference type="RefSeq" id="WP_371435388.1">
    <property type="nucleotide sequence ID" value="NZ_JBHSRS010000002.1"/>
</dbReference>
<comment type="caution">
    <text evidence="2">The sequence shown here is derived from an EMBL/GenBank/DDBJ whole genome shotgun (WGS) entry which is preliminary data.</text>
</comment>